<gene>
    <name evidence="1" type="ORF">DUNSADRAFT_1973</name>
</gene>
<reference evidence="1" key="1">
    <citation type="submission" date="2017-08" db="EMBL/GenBank/DDBJ databases">
        <authorList>
            <person name="Polle J.E."/>
            <person name="Barry K."/>
            <person name="Cushman J."/>
            <person name="Schmutz J."/>
            <person name="Tran D."/>
            <person name="Hathwaick L.T."/>
            <person name="Yim W.C."/>
            <person name="Jenkins J."/>
            <person name="Mckie-Krisberg Z.M."/>
            <person name="Prochnik S."/>
            <person name="Lindquist E."/>
            <person name="Dockter R.B."/>
            <person name="Adam C."/>
            <person name="Molina H."/>
            <person name="Bunkerborg J."/>
            <person name="Jin E."/>
            <person name="Buchheim M."/>
            <person name="Magnuson J."/>
        </authorList>
    </citation>
    <scope>NUCLEOTIDE SEQUENCE</scope>
    <source>
        <strain evidence="1">CCAP 19/18</strain>
    </source>
</reference>
<dbReference type="Proteomes" id="UP000815325">
    <property type="component" value="Unassembled WGS sequence"/>
</dbReference>
<accession>A0ABQ7FWT9</accession>
<proteinExistence type="predicted"/>
<evidence type="ECO:0000313" key="2">
    <source>
        <dbReference type="Proteomes" id="UP000815325"/>
    </source>
</evidence>
<sequence length="62" mass="7032">MHTHPSVGSKDVRAVSVEEAESMYMALCERTNEQHVLLVIYTPGCPQCKQMESELLTEDHQN</sequence>
<comment type="caution">
    <text evidence="1">The sequence shown here is derived from an EMBL/GenBank/DDBJ whole genome shotgun (WGS) entry which is preliminary data.</text>
</comment>
<keyword evidence="2" id="KW-1185">Reference proteome</keyword>
<organism evidence="1 2">
    <name type="scientific">Dunaliella salina</name>
    <name type="common">Green alga</name>
    <name type="synonym">Protococcus salinus</name>
    <dbReference type="NCBI Taxonomy" id="3046"/>
    <lineage>
        <taxon>Eukaryota</taxon>
        <taxon>Viridiplantae</taxon>
        <taxon>Chlorophyta</taxon>
        <taxon>core chlorophytes</taxon>
        <taxon>Chlorophyceae</taxon>
        <taxon>CS clade</taxon>
        <taxon>Chlamydomonadales</taxon>
        <taxon>Dunaliellaceae</taxon>
        <taxon>Dunaliella</taxon>
    </lineage>
</organism>
<evidence type="ECO:0000313" key="1">
    <source>
        <dbReference type="EMBL" id="KAF5826813.1"/>
    </source>
</evidence>
<dbReference type="Gene3D" id="3.40.30.10">
    <property type="entry name" value="Glutaredoxin"/>
    <property type="match status" value="1"/>
</dbReference>
<name>A0ABQ7FWT9_DUNSA</name>
<protein>
    <recommendedName>
        <fullName evidence="3">Thioredoxin domain-containing protein</fullName>
    </recommendedName>
</protein>
<dbReference type="EMBL" id="MU070702">
    <property type="protein sequence ID" value="KAF5826813.1"/>
    <property type="molecule type" value="Genomic_DNA"/>
</dbReference>
<evidence type="ECO:0008006" key="3">
    <source>
        <dbReference type="Google" id="ProtNLM"/>
    </source>
</evidence>